<dbReference type="InterPro" id="IPR001638">
    <property type="entry name" value="Solute-binding_3/MltF_N"/>
</dbReference>
<evidence type="ECO:0000256" key="4">
    <source>
        <dbReference type="SAM" id="SignalP"/>
    </source>
</evidence>
<dbReference type="Pfam" id="PF00497">
    <property type="entry name" value="SBP_bac_3"/>
    <property type="match status" value="1"/>
</dbReference>
<gene>
    <name evidence="6" type="ORF">ACFSE1_07940</name>
</gene>
<name>A0ABW4M1R2_9HYPH</name>
<dbReference type="PANTHER" id="PTHR30085:SF2">
    <property type="entry name" value="GLUTAMATE_ASPARTATE IMPORT SOLUTE-BINDING PROTEIN"/>
    <property type="match status" value="1"/>
</dbReference>
<dbReference type="SMART" id="SM00062">
    <property type="entry name" value="PBPb"/>
    <property type="match status" value="1"/>
</dbReference>
<dbReference type="RefSeq" id="WP_377398966.1">
    <property type="nucleotide sequence ID" value="NZ_JBHUEQ010000015.1"/>
</dbReference>
<accession>A0ABW4M1R2</accession>
<evidence type="ECO:0000256" key="1">
    <source>
        <dbReference type="ARBA" id="ARBA00010333"/>
    </source>
</evidence>
<feature type="domain" description="Solute-binding protein family 3/N-terminal" evidence="5">
    <location>
        <begin position="58"/>
        <end position="290"/>
    </location>
</feature>
<keyword evidence="2" id="KW-0813">Transport</keyword>
<evidence type="ECO:0000256" key="3">
    <source>
        <dbReference type="ARBA" id="ARBA00022729"/>
    </source>
</evidence>
<evidence type="ECO:0000313" key="6">
    <source>
        <dbReference type="EMBL" id="MFD1745385.1"/>
    </source>
</evidence>
<evidence type="ECO:0000313" key="7">
    <source>
        <dbReference type="Proteomes" id="UP001597322"/>
    </source>
</evidence>
<dbReference type="Gene3D" id="3.40.190.10">
    <property type="entry name" value="Periplasmic binding protein-like II"/>
    <property type="match status" value="2"/>
</dbReference>
<sequence length="318" mass="35758">MMLRPKLLFRKRLCLPSSRSPRSAACLFIAAFFFSTATSSAWSHDKVDTIAKIRENRVIVIGSRLEEPPFSYVIDGKTTGYATELCNRVVKEMQVRLKLPELEIRYVPVTTATRFVMVRTGKIDMECAATTNTAERRKLVAFSYPNFVTATRFVSLRKNHFKRVADLAGRTVAATTGTVNVEQLYTVNRARGLNISVLLSKENSDSFALVSSGKASAFVMDDILLAGLVAASPNPEAYVISPEAFSHPEPYGILLPLGDEAFKEAVNTSLRHIYRSGEIYDLYSKWFERPIPPNNQNMRMQISPELRAIFDNPREYLD</sequence>
<evidence type="ECO:0000256" key="2">
    <source>
        <dbReference type="ARBA" id="ARBA00022448"/>
    </source>
</evidence>
<feature type="signal peptide" evidence="4">
    <location>
        <begin position="1"/>
        <end position="41"/>
    </location>
</feature>
<dbReference type="PANTHER" id="PTHR30085">
    <property type="entry name" value="AMINO ACID ABC TRANSPORTER PERMEASE"/>
    <property type="match status" value="1"/>
</dbReference>
<dbReference type="SUPFAM" id="SSF53850">
    <property type="entry name" value="Periplasmic binding protein-like II"/>
    <property type="match status" value="1"/>
</dbReference>
<dbReference type="Proteomes" id="UP001597322">
    <property type="component" value="Unassembled WGS sequence"/>
</dbReference>
<comment type="similarity">
    <text evidence="1">Belongs to the bacterial solute-binding protein 3 family.</text>
</comment>
<proteinExistence type="inferred from homology"/>
<comment type="caution">
    <text evidence="6">The sequence shown here is derived from an EMBL/GenBank/DDBJ whole genome shotgun (WGS) entry which is preliminary data.</text>
</comment>
<dbReference type="EMBL" id="JBHUEQ010000015">
    <property type="protein sequence ID" value="MFD1745385.1"/>
    <property type="molecule type" value="Genomic_DNA"/>
</dbReference>
<dbReference type="InterPro" id="IPR051455">
    <property type="entry name" value="Bact_solute-bind_prot3"/>
</dbReference>
<keyword evidence="3 4" id="KW-0732">Signal</keyword>
<organism evidence="6 7">
    <name type="scientific">Rhizobium helianthi</name>
    <dbReference type="NCBI Taxonomy" id="1132695"/>
    <lineage>
        <taxon>Bacteria</taxon>
        <taxon>Pseudomonadati</taxon>
        <taxon>Pseudomonadota</taxon>
        <taxon>Alphaproteobacteria</taxon>
        <taxon>Hyphomicrobiales</taxon>
        <taxon>Rhizobiaceae</taxon>
        <taxon>Rhizobium/Agrobacterium group</taxon>
        <taxon>Rhizobium</taxon>
    </lineage>
</organism>
<dbReference type="CDD" id="cd13688">
    <property type="entry name" value="PBP2_GltI_DEBP"/>
    <property type="match status" value="1"/>
</dbReference>
<protein>
    <submittedName>
        <fullName evidence="6">Amino acid ABC transporter substrate-binding protein</fullName>
    </submittedName>
</protein>
<keyword evidence="7" id="KW-1185">Reference proteome</keyword>
<evidence type="ECO:0000259" key="5">
    <source>
        <dbReference type="SMART" id="SM00062"/>
    </source>
</evidence>
<feature type="chain" id="PRO_5045182773" evidence="4">
    <location>
        <begin position="42"/>
        <end position="318"/>
    </location>
</feature>
<reference evidence="7" key="1">
    <citation type="journal article" date="2019" name="Int. J. Syst. Evol. Microbiol.">
        <title>The Global Catalogue of Microorganisms (GCM) 10K type strain sequencing project: providing services to taxonomists for standard genome sequencing and annotation.</title>
        <authorList>
            <consortium name="The Broad Institute Genomics Platform"/>
            <consortium name="The Broad Institute Genome Sequencing Center for Infectious Disease"/>
            <person name="Wu L."/>
            <person name="Ma J."/>
        </authorList>
    </citation>
    <scope>NUCLEOTIDE SEQUENCE [LARGE SCALE GENOMIC DNA]</scope>
    <source>
        <strain evidence="7">CG52</strain>
    </source>
</reference>